<feature type="chain" id="PRO_5038646533" evidence="2">
    <location>
        <begin position="39"/>
        <end position="327"/>
    </location>
</feature>
<feature type="domain" description="M23ase beta-sheet core" evidence="3">
    <location>
        <begin position="205"/>
        <end position="298"/>
    </location>
</feature>
<dbReference type="PANTHER" id="PTHR21666:SF289">
    <property type="entry name" value="L-ALA--D-GLU ENDOPEPTIDASE"/>
    <property type="match status" value="1"/>
</dbReference>
<reference evidence="4" key="1">
    <citation type="journal article" date="2021" name="PeerJ">
        <title>Extensive microbial diversity within the chicken gut microbiome revealed by metagenomics and culture.</title>
        <authorList>
            <person name="Gilroy R."/>
            <person name="Ravi A."/>
            <person name="Getino M."/>
            <person name="Pursley I."/>
            <person name="Horton D.L."/>
            <person name="Alikhan N.F."/>
            <person name="Baker D."/>
            <person name="Gharbi K."/>
            <person name="Hall N."/>
            <person name="Watson M."/>
            <person name="Adriaenssens E.M."/>
            <person name="Foster-Nyarko E."/>
            <person name="Jarju S."/>
            <person name="Secka A."/>
            <person name="Antonio M."/>
            <person name="Oren A."/>
            <person name="Chaudhuri R.R."/>
            <person name="La Ragione R."/>
            <person name="Hildebrand F."/>
            <person name="Pallen M.J."/>
        </authorList>
    </citation>
    <scope>NUCLEOTIDE SEQUENCE</scope>
    <source>
        <strain evidence="4">5032</strain>
    </source>
</reference>
<protein>
    <submittedName>
        <fullName evidence="4">M23 family metallopeptidase</fullName>
    </submittedName>
</protein>
<evidence type="ECO:0000256" key="2">
    <source>
        <dbReference type="SAM" id="SignalP"/>
    </source>
</evidence>
<evidence type="ECO:0000313" key="5">
    <source>
        <dbReference type="Proteomes" id="UP000823821"/>
    </source>
</evidence>
<sequence length="327" mass="35266">MALHSLPNGPVFRRKALRLALCCLAACLCSLWAMTARAGTLRLDVPEQVARGDAFLALAVADTPMREVVFSWRGKAWRARAEAVMTPQGQVWQAVILLSVPLETKEKRLTLAASAAGENLRSPQAAVALFDKKRPVQKLSVDKKYVDPPAKVMERIRKDRETVRAALAHYSPDRLWTLPLTRPVPGGISSLYGLKRVFNGQARGYHRGLDLRGAAGTPIKACADGRVVLCDDLYFAGKSVYLDHGQGVFTAYLHMSEQLVQNGQEVRKGQIIGKVGATGRVTGPHLHLSLIVQGQSVDVEPLLAAGEDAAPQAAAQAAGAAVSQKLK</sequence>
<name>A0A9D2HNY6_9BACT</name>
<accession>A0A9D2HNY6</accession>
<dbReference type="InterPro" id="IPR016047">
    <property type="entry name" value="M23ase_b-sheet_dom"/>
</dbReference>
<dbReference type="InterPro" id="IPR011055">
    <property type="entry name" value="Dup_hybrid_motif"/>
</dbReference>
<dbReference type="InterPro" id="IPR050570">
    <property type="entry name" value="Cell_wall_metabolism_enzyme"/>
</dbReference>
<dbReference type="Proteomes" id="UP000823821">
    <property type="component" value="Unassembled WGS sequence"/>
</dbReference>
<comment type="caution">
    <text evidence="4">The sequence shown here is derived from an EMBL/GenBank/DDBJ whole genome shotgun (WGS) entry which is preliminary data.</text>
</comment>
<dbReference type="Pfam" id="PF01551">
    <property type="entry name" value="Peptidase_M23"/>
    <property type="match status" value="1"/>
</dbReference>
<organism evidence="4 5">
    <name type="scientific">Candidatus Desulfovibrio intestinavium</name>
    <dbReference type="NCBI Taxonomy" id="2838534"/>
    <lineage>
        <taxon>Bacteria</taxon>
        <taxon>Pseudomonadati</taxon>
        <taxon>Thermodesulfobacteriota</taxon>
        <taxon>Desulfovibrionia</taxon>
        <taxon>Desulfovibrionales</taxon>
        <taxon>Desulfovibrionaceae</taxon>
        <taxon>Desulfovibrio</taxon>
    </lineage>
</organism>
<reference evidence="4" key="2">
    <citation type="submission" date="2021-04" db="EMBL/GenBank/DDBJ databases">
        <authorList>
            <person name="Gilroy R."/>
        </authorList>
    </citation>
    <scope>NUCLEOTIDE SEQUENCE</scope>
    <source>
        <strain evidence="4">5032</strain>
    </source>
</reference>
<dbReference type="SUPFAM" id="SSF51261">
    <property type="entry name" value="Duplicated hybrid motif"/>
    <property type="match status" value="1"/>
</dbReference>
<evidence type="ECO:0000259" key="3">
    <source>
        <dbReference type="Pfam" id="PF01551"/>
    </source>
</evidence>
<dbReference type="AlphaFoldDB" id="A0A9D2HNY6"/>
<evidence type="ECO:0000313" key="4">
    <source>
        <dbReference type="EMBL" id="HJA79269.1"/>
    </source>
</evidence>
<proteinExistence type="predicted"/>
<evidence type="ECO:0000256" key="1">
    <source>
        <dbReference type="ARBA" id="ARBA00022729"/>
    </source>
</evidence>
<dbReference type="Gene3D" id="2.70.70.10">
    <property type="entry name" value="Glucose Permease (Domain IIA)"/>
    <property type="match status" value="1"/>
</dbReference>
<dbReference type="GO" id="GO:0004222">
    <property type="term" value="F:metalloendopeptidase activity"/>
    <property type="evidence" value="ECO:0007669"/>
    <property type="project" value="TreeGrafter"/>
</dbReference>
<dbReference type="PANTHER" id="PTHR21666">
    <property type="entry name" value="PEPTIDASE-RELATED"/>
    <property type="match status" value="1"/>
</dbReference>
<gene>
    <name evidence="4" type="ORF">H9784_06860</name>
</gene>
<feature type="signal peptide" evidence="2">
    <location>
        <begin position="1"/>
        <end position="38"/>
    </location>
</feature>
<dbReference type="EMBL" id="DWZD01000040">
    <property type="protein sequence ID" value="HJA79269.1"/>
    <property type="molecule type" value="Genomic_DNA"/>
</dbReference>
<dbReference type="CDD" id="cd12797">
    <property type="entry name" value="M23_peptidase"/>
    <property type="match status" value="1"/>
</dbReference>
<keyword evidence="1 2" id="KW-0732">Signal</keyword>